<comment type="caution">
    <text evidence="2">The sequence shown here is derived from an EMBL/GenBank/DDBJ whole genome shotgun (WGS) entry which is preliminary data.</text>
</comment>
<gene>
    <name evidence="2" type="ORF">ABID56_002582</name>
</gene>
<feature type="signal peptide" evidence="1">
    <location>
        <begin position="1"/>
        <end position="25"/>
    </location>
</feature>
<organism evidence="2 3">
    <name type="scientific">Alkalibacillus flavidus</name>
    <dbReference type="NCBI Taxonomy" id="546021"/>
    <lineage>
        <taxon>Bacteria</taxon>
        <taxon>Bacillati</taxon>
        <taxon>Bacillota</taxon>
        <taxon>Bacilli</taxon>
        <taxon>Bacillales</taxon>
        <taxon>Bacillaceae</taxon>
        <taxon>Alkalibacillus</taxon>
    </lineage>
</organism>
<dbReference type="RefSeq" id="WP_354221805.1">
    <property type="nucleotide sequence ID" value="NZ_JBEPMX010000019.1"/>
</dbReference>
<keyword evidence="1" id="KW-0732">Signal</keyword>
<reference evidence="2 3" key="1">
    <citation type="submission" date="2024-06" db="EMBL/GenBank/DDBJ databases">
        <title>Genomic Encyclopedia of Type Strains, Phase IV (KMG-IV): sequencing the most valuable type-strain genomes for metagenomic binning, comparative biology and taxonomic classification.</title>
        <authorList>
            <person name="Goeker M."/>
        </authorList>
    </citation>
    <scope>NUCLEOTIDE SEQUENCE [LARGE SCALE GENOMIC DNA]</scope>
    <source>
        <strain evidence="2 3">DSM 23520</strain>
    </source>
</reference>
<dbReference type="Proteomes" id="UP001549167">
    <property type="component" value="Unassembled WGS sequence"/>
</dbReference>
<proteinExistence type="predicted"/>
<protein>
    <submittedName>
        <fullName evidence="2">Uncharacterized protein</fullName>
    </submittedName>
</protein>
<accession>A0ABV2L0W8</accession>
<keyword evidence="3" id="KW-1185">Reference proteome</keyword>
<evidence type="ECO:0000256" key="1">
    <source>
        <dbReference type="SAM" id="SignalP"/>
    </source>
</evidence>
<sequence>MFNRIAILSFVVLFIVFGFSTNTSANEEGAEGFYHLDNNEYVSLDEFGTMSIGGKIELLTEDYYILLDNNEVISSSAIIFMTNTQLQNAMISETEFEETHGVQLLASGEVINVNEDSSSDHQLPTLQVSDSYMEVGDSKSIEFSMSYDNPSQKDLTLLEINGESIEPFKLDGEVAKLYDDGNQNTGDLIEGDGIYSNILNMESDTSGSLNLALGIKEDQEWQQISETHEILILNAMTDEESESVINTNEDLKNNISQQHEAGSTLSEIQDNLLKSLNDSSEISIANSSEQGDAVWYGLNSGVLGAVTLDESEEEIVANQAPKQEVMASMDHQAVVGGNDVVLYTAHKDSVNQALIGDLEQNNYAVDTFTDEEASVEQFKNMVNYNTVIFDTDGVSLFEGDVTTEYPYLSNLFSHEEEQVVIMTGEEVTSEQNKLYNADLKTGRLVVVDGYYAITPAFIDYYGENMAFSNTLIYANTDYSMNNDTLGEQFIDSGAPAYIGYEGEIVESYVNNTFNKMLDGEVLSQAVQDEMVLGDSSFLYTNAAPLDNGSFENGLSYWKSGGHFNDITRLGLKSNPEWETIRPTDGEHMAIISSGVDDSALDGRQSWAYQTFEVPEDMDMLKFDYNVVSNEPMSYLNSAFDDTFKATIVEGNVKEPSENINNSGEQGYLPGGSTIYDVPWLESTIDDNETMIAYESINSSDWGQHYDDDRNRVDVIYPTGDQTTYMTDWKTVSYDVSEYQGQTISLKMQTWDLGDRIYPTAVLFDRIHFTNSTRQGIGIQGNDKVVVPSNDSARFKYNVSYVDQYDDFITSEIDLQYDDGGYRQPYYVNDATYDLKDNVEGVKIHAETGELTVESNVDASEIIITAELDGEMVEKVVELVKQ</sequence>
<name>A0ABV2L0W8_9BACI</name>
<feature type="chain" id="PRO_5045217357" evidence="1">
    <location>
        <begin position="26"/>
        <end position="881"/>
    </location>
</feature>
<dbReference type="EMBL" id="JBEPMX010000019">
    <property type="protein sequence ID" value="MET3684445.1"/>
    <property type="molecule type" value="Genomic_DNA"/>
</dbReference>
<evidence type="ECO:0000313" key="3">
    <source>
        <dbReference type="Proteomes" id="UP001549167"/>
    </source>
</evidence>
<evidence type="ECO:0000313" key="2">
    <source>
        <dbReference type="EMBL" id="MET3684445.1"/>
    </source>
</evidence>